<evidence type="ECO:0000313" key="3">
    <source>
        <dbReference type="Proteomes" id="UP001448858"/>
    </source>
</evidence>
<dbReference type="EMBL" id="CP151657">
    <property type="protein sequence ID" value="WZP15250.1"/>
    <property type="molecule type" value="Genomic_DNA"/>
</dbReference>
<feature type="domain" description="AB hydrolase-1" evidence="1">
    <location>
        <begin position="30"/>
        <end position="190"/>
    </location>
</feature>
<dbReference type="SUPFAM" id="SSF53474">
    <property type="entry name" value="alpha/beta-Hydrolases"/>
    <property type="match status" value="1"/>
</dbReference>
<protein>
    <submittedName>
        <fullName evidence="2">Alpha/beta fold hydrolase</fullName>
    </submittedName>
</protein>
<dbReference type="PANTHER" id="PTHR43798:SF33">
    <property type="entry name" value="HYDROLASE, PUTATIVE (AFU_ORTHOLOGUE AFUA_2G14860)-RELATED"/>
    <property type="match status" value="1"/>
</dbReference>
<dbReference type="InterPro" id="IPR029058">
    <property type="entry name" value="AB_hydrolase_fold"/>
</dbReference>
<name>A0ABZ2ZTZ2_9MICC</name>
<dbReference type="GO" id="GO:0016787">
    <property type="term" value="F:hydrolase activity"/>
    <property type="evidence" value="ECO:0007669"/>
    <property type="project" value="UniProtKB-KW"/>
</dbReference>
<dbReference type="Proteomes" id="UP001448858">
    <property type="component" value="Chromosome"/>
</dbReference>
<gene>
    <name evidence="2" type="ORF">AAE021_13875</name>
</gene>
<evidence type="ECO:0000313" key="2">
    <source>
        <dbReference type="EMBL" id="WZP15250.1"/>
    </source>
</evidence>
<proteinExistence type="predicted"/>
<keyword evidence="2" id="KW-0378">Hydrolase</keyword>
<reference evidence="2 3" key="1">
    <citation type="submission" date="2024-04" db="EMBL/GenBank/DDBJ databases">
        <title>Arthrobacter sp. from Plains bison fecal sample.</title>
        <authorList>
            <person name="Ruzzini A."/>
        </authorList>
    </citation>
    <scope>NUCLEOTIDE SEQUENCE [LARGE SCALE GENOMIC DNA]</scope>
    <source>
        <strain evidence="2 3">EINP1</strain>
    </source>
</reference>
<dbReference type="InterPro" id="IPR050266">
    <property type="entry name" value="AB_hydrolase_sf"/>
</dbReference>
<accession>A0ABZ2ZTZ2</accession>
<dbReference type="RefSeq" id="WP_342022916.1">
    <property type="nucleotide sequence ID" value="NZ_CP151657.1"/>
</dbReference>
<sequence>MRANRQHTVENDGARLAVFEYGLPAEPGTPTVLLVHGYPDDHAIFRSVIGDLAADHRVIAYDTRNAGASRLTEGNDVPDTEVPPENAGSPLAPYRLPLLVNDLYAVLERVGGPVHLVGHDWGSIQCWAAVRDARAVGRILSFTSISGPDIGHLNRWFSQCLRDPRRWLLAAGQAVRSTYVGFFQLPVLPEALWRLLGPRYAERTGTAAETATDNAVRGLQLYRANLLGSGISARAPLPRVEVPVHVLVPLHDPFLSPRLTDGLGAEVRDLRISPVDGGHWWPSENSVAFCRMLRGFAGSGDGSPAAGPGSSA</sequence>
<dbReference type="InterPro" id="IPR000073">
    <property type="entry name" value="AB_hydrolase_1"/>
</dbReference>
<dbReference type="Gene3D" id="3.40.50.1820">
    <property type="entry name" value="alpha/beta hydrolase"/>
    <property type="match status" value="1"/>
</dbReference>
<keyword evidence="3" id="KW-1185">Reference proteome</keyword>
<evidence type="ECO:0000259" key="1">
    <source>
        <dbReference type="Pfam" id="PF00561"/>
    </source>
</evidence>
<dbReference type="Pfam" id="PF00561">
    <property type="entry name" value="Abhydrolase_1"/>
    <property type="match status" value="1"/>
</dbReference>
<organism evidence="2 3">
    <name type="scientific">Arthrobacter citreus</name>
    <dbReference type="NCBI Taxonomy" id="1670"/>
    <lineage>
        <taxon>Bacteria</taxon>
        <taxon>Bacillati</taxon>
        <taxon>Actinomycetota</taxon>
        <taxon>Actinomycetes</taxon>
        <taxon>Micrococcales</taxon>
        <taxon>Micrococcaceae</taxon>
        <taxon>Arthrobacter</taxon>
    </lineage>
</organism>
<dbReference type="PANTHER" id="PTHR43798">
    <property type="entry name" value="MONOACYLGLYCEROL LIPASE"/>
    <property type="match status" value="1"/>
</dbReference>